<dbReference type="RefSeq" id="WP_119516152.1">
    <property type="nucleotide sequence ID" value="NZ_NQYH01000005.1"/>
</dbReference>
<evidence type="ECO:0000313" key="2">
    <source>
        <dbReference type="Proteomes" id="UP000266206"/>
    </source>
</evidence>
<accession>A0A3A1YSG6</accession>
<protein>
    <submittedName>
        <fullName evidence="1">Uncharacterized protein</fullName>
    </submittedName>
</protein>
<dbReference type="OrthoDB" id="8454908at2"/>
<gene>
    <name evidence="1" type="ORF">CJP73_08435</name>
</gene>
<name>A0A3A1YSG6_9BURK</name>
<dbReference type="Proteomes" id="UP000266206">
    <property type="component" value="Unassembled WGS sequence"/>
</dbReference>
<dbReference type="AlphaFoldDB" id="A0A3A1YSG6"/>
<sequence length="160" mass="17753">MSDWEGSARTNYFRVVDMEGLQKALEPFDIDIKIHPEESEYVMLHPGSNSQDGGFEWSIVDDEGMDLEFEFEADVMPFVAEGEIVVMQECGAQKLCYLTGSAQAYIRDGENVDVVTIGLGGIYQLAAKQFGIDENEIARCSYDDLPASKDNQAQRPAPKG</sequence>
<reference evidence="1 2" key="1">
    <citation type="submission" date="2017-08" db="EMBL/GenBank/DDBJ databases">
        <title>Pusillimonas indicus sp. nov., a member of the family Alcaligenaceae isolated from surface seawater.</title>
        <authorList>
            <person name="Li J."/>
        </authorList>
    </citation>
    <scope>NUCLEOTIDE SEQUENCE [LARGE SCALE GENOMIC DNA]</scope>
    <source>
        <strain evidence="1 2">L52-1-41</strain>
    </source>
</reference>
<dbReference type="EMBL" id="NQYH01000005">
    <property type="protein sequence ID" value="RIY41162.1"/>
    <property type="molecule type" value="Genomic_DNA"/>
</dbReference>
<proteinExistence type="predicted"/>
<comment type="caution">
    <text evidence="1">The sequence shown here is derived from an EMBL/GenBank/DDBJ whole genome shotgun (WGS) entry which is preliminary data.</text>
</comment>
<evidence type="ECO:0000313" key="1">
    <source>
        <dbReference type="EMBL" id="RIY41162.1"/>
    </source>
</evidence>
<organism evidence="1 2">
    <name type="scientific">Neopusillimonas maritima</name>
    <dbReference type="NCBI Taxonomy" id="2026239"/>
    <lineage>
        <taxon>Bacteria</taxon>
        <taxon>Pseudomonadati</taxon>
        <taxon>Pseudomonadota</taxon>
        <taxon>Betaproteobacteria</taxon>
        <taxon>Burkholderiales</taxon>
        <taxon>Alcaligenaceae</taxon>
        <taxon>Neopusillimonas</taxon>
    </lineage>
</organism>